<accession>A0A510E5C4</accession>
<dbReference type="OrthoDB" id="45650at2157"/>
<protein>
    <recommendedName>
        <fullName evidence="1">UPF0033 domain-containing protein</fullName>
    </recommendedName>
</protein>
<dbReference type="EMBL" id="AP018930">
    <property type="protein sequence ID" value="BBG27733.1"/>
    <property type="molecule type" value="Genomic_DNA"/>
</dbReference>
<sequence length="311" mass="35448">MKATLNPKHIDVFKDLKKSAMVYGLKDLKKMDYGYSGKVRWMNVEMNVFASVKGNQVRITEENGKFMVIIDLSEEAEVKVECASISSVLFKPMEWRIARNLEKYSSFLNNVSIVRKENNKGKSIFNPTKAKRLDLRGVTCPVPEIETKKAILSAKPFEVIEVLVDNPPAIRYTLPEVARSFNCRYEIEDNGDYATFTFMCGRNETPLSFYEVRDVIRDEMAIGKLYLHYDKVVEEKRVETFSPTLLEVEGDAMIVASPEGRGWLLTAVVKDKKMVAARLDYGDTKLFDEDAINMVTGSVGIIHVFYMRSES</sequence>
<evidence type="ECO:0000313" key="2">
    <source>
        <dbReference type="EMBL" id="BBG24950.1"/>
    </source>
</evidence>
<reference evidence="5" key="1">
    <citation type="submission" date="2018-09" db="EMBL/GenBank/DDBJ databases">
        <title>Complete Genome Sequencing of Sulfolobus sp. JCM 16834.</title>
        <authorList>
            <person name="Kato S."/>
            <person name="Itoh T."/>
            <person name="Ohkuma M."/>
        </authorList>
    </citation>
    <scope>NUCLEOTIDE SEQUENCE [LARGE SCALE GENOMIC DNA]</scope>
    <source>
        <strain evidence="5">IC-007</strain>
    </source>
</reference>
<proteinExistence type="predicted"/>
<dbReference type="InterPro" id="IPR036868">
    <property type="entry name" value="TusA-like_sf"/>
</dbReference>
<evidence type="ECO:0000313" key="5">
    <source>
        <dbReference type="Proteomes" id="UP000325030"/>
    </source>
</evidence>
<dbReference type="PANTHER" id="PTHR33279:SF18">
    <property type="entry name" value="SULFUR CARRIER PROTEIN MJ0990-RELATED"/>
    <property type="match status" value="1"/>
</dbReference>
<gene>
    <name evidence="2" type="ORF">IC006_2284</name>
    <name evidence="3" type="ORF">IC007_2287</name>
</gene>
<dbReference type="Proteomes" id="UP000322983">
    <property type="component" value="Chromosome"/>
</dbReference>
<dbReference type="Proteomes" id="UP000325030">
    <property type="component" value="Chromosome"/>
</dbReference>
<dbReference type="RefSeq" id="WP_054846551.1">
    <property type="nucleotide sequence ID" value="NZ_AP018929.1"/>
</dbReference>
<keyword evidence="4" id="KW-1185">Reference proteome</keyword>
<dbReference type="PANTHER" id="PTHR33279">
    <property type="entry name" value="SULFUR CARRIER PROTEIN YEDF-RELATED"/>
    <property type="match status" value="1"/>
</dbReference>
<evidence type="ECO:0000313" key="4">
    <source>
        <dbReference type="Proteomes" id="UP000322983"/>
    </source>
</evidence>
<evidence type="ECO:0000313" key="3">
    <source>
        <dbReference type="EMBL" id="BBG27733.1"/>
    </source>
</evidence>
<organism evidence="2 4">
    <name type="scientific">Sulfuracidifex tepidarius</name>
    <dbReference type="NCBI Taxonomy" id="1294262"/>
    <lineage>
        <taxon>Archaea</taxon>
        <taxon>Thermoproteota</taxon>
        <taxon>Thermoprotei</taxon>
        <taxon>Sulfolobales</taxon>
        <taxon>Sulfolobaceae</taxon>
        <taxon>Sulfuracidifex</taxon>
    </lineage>
</organism>
<dbReference type="Gene3D" id="3.30.110.40">
    <property type="entry name" value="TusA-like domain"/>
    <property type="match status" value="1"/>
</dbReference>
<accession>A0A510DYB1</accession>
<dbReference type="AlphaFoldDB" id="A0A510DYB1"/>
<reference evidence="2 4" key="2">
    <citation type="journal article" date="2020" name="Int. J. Syst. Evol. Microbiol.">
        <title>Sulfuracidifex tepidarius gen. nov., sp. nov. and transfer of Sulfolobus metallicus Huber and Stetter 1992 to the genus Sulfuracidifex as Sulfuracidifex metallicus comb. nov.</title>
        <authorList>
            <person name="Itoh T."/>
            <person name="Miura T."/>
            <person name="Sakai H.D."/>
            <person name="Kato S."/>
            <person name="Ohkuma M."/>
            <person name="Takashina T."/>
        </authorList>
    </citation>
    <scope>NUCLEOTIDE SEQUENCE [LARGE SCALE GENOMIC DNA]</scope>
    <source>
        <strain evidence="2 4">IC-006</strain>
        <strain evidence="3">IC-007</strain>
    </source>
</reference>
<feature type="domain" description="UPF0033" evidence="1">
    <location>
        <begin position="131"/>
        <end position="196"/>
    </location>
</feature>
<dbReference type="InterPro" id="IPR001455">
    <property type="entry name" value="TusA-like"/>
</dbReference>
<dbReference type="EMBL" id="AP018929">
    <property type="protein sequence ID" value="BBG24950.1"/>
    <property type="molecule type" value="Genomic_DNA"/>
</dbReference>
<dbReference type="GeneID" id="41718599"/>
<evidence type="ECO:0000259" key="1">
    <source>
        <dbReference type="Pfam" id="PF01206"/>
    </source>
</evidence>
<name>A0A510DYB1_9CREN</name>
<dbReference type="KEGG" id="step:IC006_2284"/>
<dbReference type="Pfam" id="PF01206">
    <property type="entry name" value="TusA"/>
    <property type="match status" value="1"/>
</dbReference>
<dbReference type="CDD" id="cd00291">
    <property type="entry name" value="SirA_YedF_YeeD"/>
    <property type="match status" value="1"/>
</dbReference>
<dbReference type="SUPFAM" id="SSF64307">
    <property type="entry name" value="SirA-like"/>
    <property type="match status" value="1"/>
</dbReference>
<dbReference type="STRING" id="1294262.GCA_001316085_02594"/>